<dbReference type="Pfam" id="PF02423">
    <property type="entry name" value="OCD_Mu_crystall"/>
    <property type="match status" value="1"/>
</dbReference>
<dbReference type="KEGG" id="apra:G3A50_15560"/>
<proteinExistence type="inferred from homology"/>
<dbReference type="EMBL" id="CP048630">
    <property type="protein sequence ID" value="QIB34969.1"/>
    <property type="molecule type" value="Genomic_DNA"/>
</dbReference>
<sequence length="298" mass="31568">MLPYYDRDQIAAVLDIDALIDAMEKALISFSTGASLQPVRMRVIDEEAGGDMCLMPAVTDIFAVKLVGNYPGNHDRGLPSHNAVVVVFDRWTGIPKAVLDGTYITQMRTSAVSAMAARRLAAPDAKILTIIGNGIQARGHFETMRRVRDFDEVRVWARDGAKAQAFAAKIGATAYARAEDAVRGADVIATTTSAREPVVKGEWLKPGAHVSAVGWNGLDGRELDDAVMKNLVMVESRDAASQESGNILVSGATIHAELGEVLAGTAEVDVTKTTVFISVGIATEDAFAASLVLSALGG</sequence>
<gene>
    <name evidence="2" type="ORF">G3A50_15560</name>
</gene>
<evidence type="ECO:0000313" key="3">
    <source>
        <dbReference type="Proteomes" id="UP000464751"/>
    </source>
</evidence>
<dbReference type="InterPro" id="IPR003462">
    <property type="entry name" value="ODC_Mu_crystall"/>
</dbReference>
<dbReference type="InterPro" id="IPR036291">
    <property type="entry name" value="NAD(P)-bd_dom_sf"/>
</dbReference>
<accession>A0A6P1YNP4</accession>
<dbReference type="PANTHER" id="PTHR13812:SF19">
    <property type="entry name" value="KETIMINE REDUCTASE MU-CRYSTALLIN"/>
    <property type="match status" value="1"/>
</dbReference>
<evidence type="ECO:0000313" key="2">
    <source>
        <dbReference type="EMBL" id="QIB34969.1"/>
    </source>
</evidence>
<keyword evidence="3" id="KW-1185">Reference proteome</keyword>
<protein>
    <submittedName>
        <fullName evidence="2">Ornithine cyclodeaminase family protein</fullName>
    </submittedName>
</protein>
<dbReference type="AlphaFoldDB" id="A0A6P1YNP4"/>
<reference evidence="2 3" key="1">
    <citation type="submission" date="2020-02" db="EMBL/GenBank/DDBJ databases">
        <authorList>
            <person name="Li G."/>
        </authorList>
    </citation>
    <scope>NUCLEOTIDE SEQUENCE [LARGE SCALE GENOMIC DNA]</scope>
    <source>
        <strain evidence="2 3">DSM 102029</strain>
    </source>
</reference>
<organism evidence="2 3">
    <name type="scientific">Ancylobacter pratisalsi</name>
    <dbReference type="NCBI Taxonomy" id="1745854"/>
    <lineage>
        <taxon>Bacteria</taxon>
        <taxon>Pseudomonadati</taxon>
        <taxon>Pseudomonadota</taxon>
        <taxon>Alphaproteobacteria</taxon>
        <taxon>Hyphomicrobiales</taxon>
        <taxon>Xanthobacteraceae</taxon>
        <taxon>Ancylobacter</taxon>
    </lineage>
</organism>
<name>A0A6P1YNP4_9HYPH</name>
<dbReference type="InterPro" id="IPR023401">
    <property type="entry name" value="ODC_N"/>
</dbReference>
<dbReference type="Gene3D" id="3.40.50.720">
    <property type="entry name" value="NAD(P)-binding Rossmann-like Domain"/>
    <property type="match status" value="1"/>
</dbReference>
<dbReference type="PIRSF" id="PIRSF001439">
    <property type="entry name" value="CryM"/>
    <property type="match status" value="1"/>
</dbReference>
<dbReference type="Proteomes" id="UP000464751">
    <property type="component" value="Chromosome"/>
</dbReference>
<dbReference type="GO" id="GO:0042562">
    <property type="term" value="F:hormone binding"/>
    <property type="evidence" value="ECO:0007669"/>
    <property type="project" value="TreeGrafter"/>
</dbReference>
<evidence type="ECO:0000256" key="1">
    <source>
        <dbReference type="ARBA" id="ARBA00008903"/>
    </source>
</evidence>
<comment type="similarity">
    <text evidence="1">Belongs to the ornithine cyclodeaminase/mu-crystallin family.</text>
</comment>
<dbReference type="SUPFAM" id="SSF51735">
    <property type="entry name" value="NAD(P)-binding Rossmann-fold domains"/>
    <property type="match status" value="1"/>
</dbReference>
<dbReference type="PANTHER" id="PTHR13812">
    <property type="entry name" value="KETIMINE REDUCTASE MU-CRYSTALLIN"/>
    <property type="match status" value="1"/>
</dbReference>
<dbReference type="Gene3D" id="3.30.1780.10">
    <property type="entry name" value="ornithine cyclodeaminase, domain 1"/>
    <property type="match status" value="1"/>
</dbReference>
<dbReference type="GO" id="GO:0005737">
    <property type="term" value="C:cytoplasm"/>
    <property type="evidence" value="ECO:0007669"/>
    <property type="project" value="TreeGrafter"/>
</dbReference>
<dbReference type="RefSeq" id="WP_163076114.1">
    <property type="nucleotide sequence ID" value="NZ_CP048630.1"/>
</dbReference>